<dbReference type="OrthoDB" id="9809206at2"/>
<feature type="transmembrane region" description="Helical" evidence="7">
    <location>
        <begin position="381"/>
        <end position="400"/>
    </location>
</feature>
<evidence type="ECO:0000313" key="11">
    <source>
        <dbReference type="Proteomes" id="UP000014174"/>
    </source>
</evidence>
<feature type="transmembrane region" description="Helical" evidence="7">
    <location>
        <begin position="497"/>
        <end position="520"/>
    </location>
</feature>
<dbReference type="STRING" id="1150600.ADIARSV_1148"/>
<dbReference type="InterPro" id="IPR049278">
    <property type="entry name" value="MS_channel_C"/>
</dbReference>
<evidence type="ECO:0000259" key="8">
    <source>
        <dbReference type="Pfam" id="PF00924"/>
    </source>
</evidence>
<dbReference type="InterPro" id="IPR006685">
    <property type="entry name" value="MscS_channel_2nd"/>
</dbReference>
<protein>
    <submittedName>
        <fullName evidence="10">Potassium efflux system KefA protein</fullName>
    </submittedName>
</protein>
<evidence type="ECO:0000256" key="5">
    <source>
        <dbReference type="ARBA" id="ARBA00022989"/>
    </source>
</evidence>
<evidence type="ECO:0000313" key="10">
    <source>
        <dbReference type="EMBL" id="EOR95633.1"/>
    </source>
</evidence>
<feature type="transmembrane region" description="Helical" evidence="7">
    <location>
        <begin position="532"/>
        <end position="553"/>
    </location>
</feature>
<dbReference type="Gene3D" id="1.10.287.1260">
    <property type="match status" value="1"/>
</dbReference>
<evidence type="ECO:0000256" key="2">
    <source>
        <dbReference type="ARBA" id="ARBA00008017"/>
    </source>
</evidence>
<reference evidence="10 11" key="1">
    <citation type="journal article" date="2013" name="Genome Announc.">
        <title>Draft Genome Sequence of Arcticibacter svalbardensis Strain MN12-7T, a Member of the Family Sphingobacteriaceae Isolated from an Arctic Soil Sample.</title>
        <authorList>
            <person name="Shivaji S."/>
            <person name="Ara S."/>
            <person name="Prasad S."/>
            <person name="Manasa B.P."/>
            <person name="Begum Z."/>
            <person name="Singh A."/>
            <person name="Kumar Pinnaka A."/>
        </authorList>
    </citation>
    <scope>NUCLEOTIDE SEQUENCE [LARGE SCALE GENOMIC DNA]</scope>
    <source>
        <strain evidence="10 11">MN12-7</strain>
    </source>
</reference>
<evidence type="ECO:0000256" key="6">
    <source>
        <dbReference type="ARBA" id="ARBA00023136"/>
    </source>
</evidence>
<dbReference type="SUPFAM" id="SSF82689">
    <property type="entry name" value="Mechanosensitive channel protein MscS (YggB), C-terminal domain"/>
    <property type="match status" value="1"/>
</dbReference>
<keyword evidence="4 7" id="KW-0812">Transmembrane</keyword>
<dbReference type="InterPro" id="IPR010920">
    <property type="entry name" value="LSM_dom_sf"/>
</dbReference>
<dbReference type="InterPro" id="IPR052702">
    <property type="entry name" value="MscS-like_channel"/>
</dbReference>
<dbReference type="PATRIC" id="fig|1150600.3.peg.1128"/>
<dbReference type="InterPro" id="IPR011014">
    <property type="entry name" value="MscS_channel_TM-2"/>
</dbReference>
<comment type="subcellular location">
    <subcellularLocation>
        <location evidence="1">Cell membrane</location>
        <topology evidence="1">Multi-pass membrane protein</topology>
    </subcellularLocation>
</comment>
<proteinExistence type="inferred from homology"/>
<dbReference type="SUPFAM" id="SSF82861">
    <property type="entry name" value="Mechanosensitive channel protein MscS (YggB), transmembrane region"/>
    <property type="match status" value="1"/>
</dbReference>
<evidence type="ECO:0000256" key="1">
    <source>
        <dbReference type="ARBA" id="ARBA00004651"/>
    </source>
</evidence>
<sequence length="783" mass="88175">MLLLLNLKYSYKFCAGYFILLFLFTIQSFGQTAASSLPDSIQQIPDTLLIRIEQAQSAINQINTAIEGSFQIGTIKKDLPEIQQNIDEIRQDILHSGKIPDARTLLSYQVLLKDHQALLGNWKKTLTTYNATLQKYSSQLVVFGSDSLLSNTTSDTTQKRLYGPELSNLRLRLQESGVKTTANLDSIGTLLASVSGLFFSTNELQSVIIDRLRQSGKTSFGRESPYIWSASKQAGKESLRTMLSDAWSGQNRALRYFLSSSWDNRTLLLLLGLIFFIWVYRNYKKALQPPISEQLTDLRLDFINPVPLLSSVIFLLNLAPLFDPDSPSLYFEIIEFLLLITLTIFFRKHWKKEQYYIWLVIVLIYITTVLTNAVMNQGLLLRLWLIALNIVSIYFGLHFYREIRNVLLLKSFIKPVSILYIGLHILSIVFNVFGRISISTTFSLTAIVGLTQIIALSAFVQILTEATDLQIKITSCSNSLFSRINLQRVRSTVKEGLTVIAVLIWSIVFVINLNISGILYEFISGLLTQTRTFGSVKFTIGNILLFGLILYLANLFQKYTGILFGDENATFGNQTQRKSSKLLLIRLVIFIVGFLLAITASGFSLDKLTVIIGALGVGIGLGMQNIVNNFVSGIILIFEKPFQIGDFIELADKKGRVKDIGIRSSKLLTPQGSIIIVPNGDLLSGRLVNWTLSNSFVKTEITFKIASESDLELVQTIIKEEAQKAEFILPNSTPETFFKSFAGDTVELKLELWINSIYNESSFKSNLLHAIYKRLKENEIKML</sequence>
<dbReference type="GO" id="GO:0008381">
    <property type="term" value="F:mechanosensitive monoatomic ion channel activity"/>
    <property type="evidence" value="ECO:0007669"/>
    <property type="project" value="UniProtKB-ARBA"/>
</dbReference>
<keyword evidence="11" id="KW-1185">Reference proteome</keyword>
<dbReference type="Gene3D" id="3.30.70.100">
    <property type="match status" value="1"/>
</dbReference>
<feature type="transmembrane region" description="Helical" evidence="7">
    <location>
        <begin position="328"/>
        <end position="346"/>
    </location>
</feature>
<keyword evidence="5 7" id="KW-1133">Transmembrane helix</keyword>
<evidence type="ECO:0000256" key="7">
    <source>
        <dbReference type="SAM" id="Phobius"/>
    </source>
</evidence>
<feature type="transmembrane region" description="Helical" evidence="7">
    <location>
        <begin position="442"/>
        <end position="463"/>
    </location>
</feature>
<feature type="transmembrane region" description="Helical" evidence="7">
    <location>
        <begin position="355"/>
        <end position="375"/>
    </location>
</feature>
<dbReference type="GO" id="GO:0005886">
    <property type="term" value="C:plasma membrane"/>
    <property type="evidence" value="ECO:0007669"/>
    <property type="project" value="UniProtKB-SubCell"/>
</dbReference>
<keyword evidence="3" id="KW-1003">Cell membrane</keyword>
<dbReference type="PANTHER" id="PTHR30347:SF1">
    <property type="entry name" value="MECHANOSENSITIVE CHANNEL MSCK"/>
    <property type="match status" value="1"/>
</dbReference>
<gene>
    <name evidence="10" type="ORF">ADIARSV_1148</name>
</gene>
<feature type="domain" description="Mechanosensitive ion channel MscS C-terminal" evidence="9">
    <location>
        <begin position="700"/>
        <end position="782"/>
    </location>
</feature>
<comment type="caution">
    <text evidence="10">The sequence shown here is derived from an EMBL/GenBank/DDBJ whole genome shotgun (WGS) entry which is preliminary data.</text>
</comment>
<evidence type="ECO:0000256" key="3">
    <source>
        <dbReference type="ARBA" id="ARBA00022475"/>
    </source>
</evidence>
<feature type="transmembrane region" description="Helical" evidence="7">
    <location>
        <begin position="262"/>
        <end position="281"/>
    </location>
</feature>
<organism evidence="10 11">
    <name type="scientific">Arcticibacter svalbardensis MN12-7</name>
    <dbReference type="NCBI Taxonomy" id="1150600"/>
    <lineage>
        <taxon>Bacteria</taxon>
        <taxon>Pseudomonadati</taxon>
        <taxon>Bacteroidota</taxon>
        <taxon>Sphingobacteriia</taxon>
        <taxon>Sphingobacteriales</taxon>
        <taxon>Sphingobacteriaceae</taxon>
        <taxon>Arcticibacter</taxon>
    </lineage>
</organism>
<dbReference type="Pfam" id="PF21082">
    <property type="entry name" value="MS_channel_3rd"/>
    <property type="match status" value="1"/>
</dbReference>
<dbReference type="Proteomes" id="UP000014174">
    <property type="component" value="Unassembled WGS sequence"/>
</dbReference>
<keyword evidence="6 7" id="KW-0472">Membrane</keyword>
<dbReference type="SUPFAM" id="SSF50182">
    <property type="entry name" value="Sm-like ribonucleoproteins"/>
    <property type="match status" value="1"/>
</dbReference>
<feature type="transmembrane region" description="Helical" evidence="7">
    <location>
        <begin position="583"/>
        <end position="605"/>
    </location>
</feature>
<feature type="transmembrane region" description="Helical" evidence="7">
    <location>
        <begin position="302"/>
        <end position="322"/>
    </location>
</feature>
<accession>R9GVE3</accession>
<feature type="transmembrane region" description="Helical" evidence="7">
    <location>
        <begin position="611"/>
        <end position="638"/>
    </location>
</feature>
<dbReference type="eggNOG" id="COG3264">
    <property type="taxonomic scope" value="Bacteria"/>
</dbReference>
<dbReference type="EMBL" id="AQPN01000044">
    <property type="protein sequence ID" value="EOR95633.1"/>
    <property type="molecule type" value="Genomic_DNA"/>
</dbReference>
<name>R9GVE3_9SPHI</name>
<dbReference type="Pfam" id="PF00924">
    <property type="entry name" value="MS_channel_2nd"/>
    <property type="match status" value="1"/>
</dbReference>
<evidence type="ECO:0000259" key="9">
    <source>
        <dbReference type="Pfam" id="PF21082"/>
    </source>
</evidence>
<dbReference type="AlphaFoldDB" id="R9GVE3"/>
<dbReference type="InterPro" id="IPR023408">
    <property type="entry name" value="MscS_beta-dom_sf"/>
</dbReference>
<comment type="similarity">
    <text evidence="2">Belongs to the MscS (TC 1.A.23) family.</text>
</comment>
<dbReference type="InterPro" id="IPR011066">
    <property type="entry name" value="MscS_channel_C_sf"/>
</dbReference>
<dbReference type="RefSeq" id="WP_016194390.1">
    <property type="nucleotide sequence ID" value="NZ_AQPN01000044.1"/>
</dbReference>
<dbReference type="PANTHER" id="PTHR30347">
    <property type="entry name" value="POTASSIUM CHANNEL RELATED"/>
    <property type="match status" value="1"/>
</dbReference>
<feature type="transmembrane region" description="Helical" evidence="7">
    <location>
        <begin position="412"/>
        <end position="436"/>
    </location>
</feature>
<feature type="domain" description="Mechanosensitive ion channel MscS" evidence="8">
    <location>
        <begin position="625"/>
        <end position="691"/>
    </location>
</feature>
<dbReference type="Gene3D" id="2.30.30.60">
    <property type="match status" value="1"/>
</dbReference>
<evidence type="ECO:0000256" key="4">
    <source>
        <dbReference type="ARBA" id="ARBA00022692"/>
    </source>
</evidence>